<gene>
    <name evidence="3" type="ORF">J2800_003403</name>
</gene>
<dbReference type="RefSeq" id="WP_163231994.1">
    <property type="nucleotide sequence ID" value="NZ_BMLD01000001.1"/>
</dbReference>
<organism evidence="3 4">
    <name type="scientific">Caulobacter rhizosphaerae</name>
    <dbReference type="NCBI Taxonomy" id="2010972"/>
    <lineage>
        <taxon>Bacteria</taxon>
        <taxon>Pseudomonadati</taxon>
        <taxon>Pseudomonadota</taxon>
        <taxon>Alphaproteobacteria</taxon>
        <taxon>Caulobacterales</taxon>
        <taxon>Caulobacteraceae</taxon>
        <taxon>Caulobacter</taxon>
    </lineage>
</organism>
<feature type="chain" id="PRO_5047297215" evidence="2">
    <location>
        <begin position="26"/>
        <end position="440"/>
    </location>
</feature>
<proteinExistence type="predicted"/>
<accession>A0ABU1N2G4</accession>
<dbReference type="NCBIfam" id="TIGR02474">
    <property type="entry name" value="pec_lyase"/>
    <property type="match status" value="1"/>
</dbReference>
<sequence>MTFRPFPAAALSAALLCSAAPLAQAAVIGTNTPAQSISAARIDALPAQDRGAWKAYLARSEQQNLADRAALAAELKPDQPPPPPPEEGPGGPKAMPLDRDAAWYATPEARHIADVIVSFQTPAGGWSKNQPRTGALRQPGQPYAADNVSKHLGVDDFDTPRDPRWNYVGTLDNDATITELRFLARVAGQEPGAEGEAWRASFLRGVRYLLAAQFPNGGWPQVWPLEGGYHDAITYNDDAVTEAASLLTDVANGQGDYAFAPAELRKQAASAADRAVTCVLATQVIVDGKRTIWAQQHDALTLKPVAGRNFEPAELSTEESADLLLYLMSLPNPSPTLVKAVHAGADYLSAHAIYNQAWAGGRDTEGGRRLTPKPGAGPLWARYYAKATNTPVFGDRDKTIHDDVNALSLERRNGYAWFNTSPKKALDAYAAWKKAHPAAG</sequence>
<reference evidence="3 4" key="1">
    <citation type="submission" date="2023-07" db="EMBL/GenBank/DDBJ databases">
        <title>Sorghum-associated microbial communities from plants grown in Nebraska, USA.</title>
        <authorList>
            <person name="Schachtman D."/>
        </authorList>
    </citation>
    <scope>NUCLEOTIDE SEQUENCE [LARGE SCALE GENOMIC DNA]</scope>
    <source>
        <strain evidence="3 4">DS2154</strain>
    </source>
</reference>
<evidence type="ECO:0000256" key="2">
    <source>
        <dbReference type="SAM" id="SignalP"/>
    </source>
</evidence>
<dbReference type="EMBL" id="JAVDRL010000009">
    <property type="protein sequence ID" value="MDR6532645.1"/>
    <property type="molecule type" value="Genomic_DNA"/>
</dbReference>
<protein>
    <submittedName>
        <fullName evidence="3">PelA/Pel-15E family pectate lyase</fullName>
    </submittedName>
</protein>
<feature type="compositionally biased region" description="Pro residues" evidence="1">
    <location>
        <begin position="78"/>
        <end position="87"/>
    </location>
</feature>
<keyword evidence="3" id="KW-0456">Lyase</keyword>
<dbReference type="Proteomes" id="UP001262754">
    <property type="component" value="Unassembled WGS sequence"/>
</dbReference>
<feature type="signal peptide" evidence="2">
    <location>
        <begin position="1"/>
        <end position="25"/>
    </location>
</feature>
<feature type="region of interest" description="Disordered" evidence="1">
    <location>
        <begin position="75"/>
        <end position="97"/>
    </location>
</feature>
<keyword evidence="4" id="KW-1185">Reference proteome</keyword>
<evidence type="ECO:0000256" key="1">
    <source>
        <dbReference type="SAM" id="MobiDB-lite"/>
    </source>
</evidence>
<dbReference type="InterPro" id="IPR012669">
    <property type="entry name" value="Pectate_lyase"/>
</dbReference>
<dbReference type="SUPFAM" id="SSF81853">
    <property type="entry name" value="Family 10 polysaccharide lyase"/>
    <property type="match status" value="1"/>
</dbReference>
<dbReference type="Gene3D" id="1.50.10.20">
    <property type="match status" value="1"/>
</dbReference>
<keyword evidence="2" id="KW-0732">Signal</keyword>
<dbReference type="Pfam" id="PF09492">
    <property type="entry name" value="Pec_lyase"/>
    <property type="match status" value="1"/>
</dbReference>
<evidence type="ECO:0000313" key="3">
    <source>
        <dbReference type="EMBL" id="MDR6532645.1"/>
    </source>
</evidence>
<evidence type="ECO:0000313" key="4">
    <source>
        <dbReference type="Proteomes" id="UP001262754"/>
    </source>
</evidence>
<dbReference type="GO" id="GO:0016829">
    <property type="term" value="F:lyase activity"/>
    <property type="evidence" value="ECO:0007669"/>
    <property type="project" value="UniProtKB-KW"/>
</dbReference>
<name>A0ABU1N2G4_9CAUL</name>
<comment type="caution">
    <text evidence="3">The sequence shown here is derived from an EMBL/GenBank/DDBJ whole genome shotgun (WGS) entry which is preliminary data.</text>
</comment>